<protein>
    <recommendedName>
        <fullName evidence="3">NET domain-containing protein</fullName>
    </recommendedName>
</protein>
<sequence length="102" mass="12104">MTTNEINNFSVSELNYIRESIENMNKFNQVEILRILNNYKDVTLNENKYGVHVNLSELNKDVLEAMKAYINYVNNQESTLNEIEKQKESFKNIYFSKDNKDI</sequence>
<name>A0A6C0JFD2_9ZZZZ</name>
<evidence type="ECO:0000256" key="1">
    <source>
        <dbReference type="SAM" id="Coils"/>
    </source>
</evidence>
<evidence type="ECO:0000313" key="2">
    <source>
        <dbReference type="EMBL" id="QHU04103.1"/>
    </source>
</evidence>
<dbReference type="EMBL" id="MN740394">
    <property type="protein sequence ID" value="QHU04103.1"/>
    <property type="molecule type" value="Genomic_DNA"/>
</dbReference>
<dbReference type="AlphaFoldDB" id="A0A6C0JFD2"/>
<organism evidence="2">
    <name type="scientific">viral metagenome</name>
    <dbReference type="NCBI Taxonomy" id="1070528"/>
    <lineage>
        <taxon>unclassified sequences</taxon>
        <taxon>metagenomes</taxon>
        <taxon>organismal metagenomes</taxon>
    </lineage>
</organism>
<proteinExistence type="predicted"/>
<keyword evidence="1" id="KW-0175">Coiled coil</keyword>
<reference evidence="2" key="1">
    <citation type="journal article" date="2020" name="Nature">
        <title>Giant virus diversity and host interactions through global metagenomics.</title>
        <authorList>
            <person name="Schulz F."/>
            <person name="Roux S."/>
            <person name="Paez-Espino D."/>
            <person name="Jungbluth S."/>
            <person name="Walsh D.A."/>
            <person name="Denef V.J."/>
            <person name="McMahon K.D."/>
            <person name="Konstantinidis K.T."/>
            <person name="Eloe-Fadrosh E.A."/>
            <person name="Kyrpides N.C."/>
            <person name="Woyke T."/>
        </authorList>
    </citation>
    <scope>NUCLEOTIDE SEQUENCE</scope>
    <source>
        <strain evidence="2">GVMAG-M-3300027708-39</strain>
    </source>
</reference>
<accession>A0A6C0JFD2</accession>
<feature type="coiled-coil region" evidence="1">
    <location>
        <begin position="66"/>
        <end position="93"/>
    </location>
</feature>
<evidence type="ECO:0008006" key="3">
    <source>
        <dbReference type="Google" id="ProtNLM"/>
    </source>
</evidence>